<keyword evidence="2" id="KW-1185">Reference proteome</keyword>
<dbReference type="Proteomes" id="UP001279734">
    <property type="component" value="Unassembled WGS sequence"/>
</dbReference>
<dbReference type="AlphaFoldDB" id="A0AAD3TIV8"/>
<evidence type="ECO:0000313" key="2">
    <source>
        <dbReference type="Proteomes" id="UP001279734"/>
    </source>
</evidence>
<gene>
    <name evidence="1" type="ORF">Nepgr_032213</name>
</gene>
<proteinExistence type="predicted"/>
<reference evidence="1" key="1">
    <citation type="submission" date="2023-05" db="EMBL/GenBank/DDBJ databases">
        <title>Nepenthes gracilis genome sequencing.</title>
        <authorList>
            <person name="Fukushima K."/>
        </authorList>
    </citation>
    <scope>NUCLEOTIDE SEQUENCE</scope>
    <source>
        <strain evidence="1">SING2019-196</strain>
    </source>
</reference>
<protein>
    <submittedName>
        <fullName evidence="1">Uncharacterized protein</fullName>
    </submittedName>
</protein>
<sequence length="72" mass="7844">MLLLRAQLEQDGKCVPDCSFSLTRSRYGTPADLEEVVLLGKLAPSLTSSRNAIFGRCAYARFAVIKKSIPAV</sequence>
<accession>A0AAD3TIV8</accession>
<comment type="caution">
    <text evidence="1">The sequence shown here is derived from an EMBL/GenBank/DDBJ whole genome shotgun (WGS) entry which is preliminary data.</text>
</comment>
<organism evidence="1 2">
    <name type="scientific">Nepenthes gracilis</name>
    <name type="common">Slender pitcher plant</name>
    <dbReference type="NCBI Taxonomy" id="150966"/>
    <lineage>
        <taxon>Eukaryota</taxon>
        <taxon>Viridiplantae</taxon>
        <taxon>Streptophyta</taxon>
        <taxon>Embryophyta</taxon>
        <taxon>Tracheophyta</taxon>
        <taxon>Spermatophyta</taxon>
        <taxon>Magnoliopsida</taxon>
        <taxon>eudicotyledons</taxon>
        <taxon>Gunneridae</taxon>
        <taxon>Pentapetalae</taxon>
        <taxon>Caryophyllales</taxon>
        <taxon>Nepenthaceae</taxon>
        <taxon>Nepenthes</taxon>
    </lineage>
</organism>
<evidence type="ECO:0000313" key="1">
    <source>
        <dbReference type="EMBL" id="GMH30370.1"/>
    </source>
</evidence>
<dbReference type="EMBL" id="BSYO01000038">
    <property type="protein sequence ID" value="GMH30370.1"/>
    <property type="molecule type" value="Genomic_DNA"/>
</dbReference>
<name>A0AAD3TIV8_NEPGR</name>